<dbReference type="AlphaFoldDB" id="A0A397W645"/>
<reference evidence="1 2" key="1">
    <citation type="submission" date="2018-06" db="EMBL/GenBank/DDBJ databases">
        <title>Comparative genomics reveals the genomic features of Rhizophagus irregularis, R. cerebriforme, R. diaphanum and Gigaspora rosea, and their symbiotic lifestyle signature.</title>
        <authorList>
            <person name="Morin E."/>
            <person name="San Clemente H."/>
            <person name="Chen E.C.H."/>
            <person name="De La Providencia I."/>
            <person name="Hainaut M."/>
            <person name="Kuo A."/>
            <person name="Kohler A."/>
            <person name="Murat C."/>
            <person name="Tang N."/>
            <person name="Roy S."/>
            <person name="Loubradou J."/>
            <person name="Henrissat B."/>
            <person name="Grigoriev I.V."/>
            <person name="Corradi N."/>
            <person name="Roux C."/>
            <person name="Martin F.M."/>
        </authorList>
    </citation>
    <scope>NUCLEOTIDE SEQUENCE [LARGE SCALE GENOMIC DNA]</scope>
    <source>
        <strain evidence="1 2">DAOM 194757</strain>
    </source>
</reference>
<sequence>MDYNYISRDAFRSIAKISSELDREYMISNEKLNLNEIMQNAIPLYVMDINIDNSTILETNNDEIHINDEEVIHGITESIGKASYRSIKDILKYMIPFYIEENILNPNSSDDVGINQQIPERHYTIVLYPGIEDYYILQKVLTPLIHDLQNISQNGINDEFGNKWNIEFYFPSDWKFLALCLGLNTTNAIYFCLYCKCNKKEIGLYNKHWYKKNMKIIINNHSTCPGHIQKL</sequence>
<dbReference type="PANTHER" id="PTHR31424">
    <property type="entry name" value="PROTEIN CBG23806"/>
    <property type="match status" value="1"/>
</dbReference>
<evidence type="ECO:0000313" key="1">
    <source>
        <dbReference type="EMBL" id="RIB28799.1"/>
    </source>
</evidence>
<dbReference type="PANTHER" id="PTHR31424:SF5">
    <property type="entry name" value="APPLE DOMAIN-CONTAINING PROTEIN"/>
    <property type="match status" value="1"/>
</dbReference>
<proteinExistence type="predicted"/>
<comment type="caution">
    <text evidence="1">The sequence shown here is derived from an EMBL/GenBank/DDBJ whole genome shotgun (WGS) entry which is preliminary data.</text>
</comment>
<accession>A0A397W645</accession>
<gene>
    <name evidence="1" type="ORF">C2G38_2028248</name>
</gene>
<organism evidence="1 2">
    <name type="scientific">Gigaspora rosea</name>
    <dbReference type="NCBI Taxonomy" id="44941"/>
    <lineage>
        <taxon>Eukaryota</taxon>
        <taxon>Fungi</taxon>
        <taxon>Fungi incertae sedis</taxon>
        <taxon>Mucoromycota</taxon>
        <taxon>Glomeromycotina</taxon>
        <taxon>Glomeromycetes</taxon>
        <taxon>Diversisporales</taxon>
        <taxon>Gigasporaceae</taxon>
        <taxon>Gigaspora</taxon>
    </lineage>
</organism>
<protein>
    <submittedName>
        <fullName evidence="1">Uncharacterized protein</fullName>
    </submittedName>
</protein>
<dbReference type="Proteomes" id="UP000266673">
    <property type="component" value="Unassembled WGS sequence"/>
</dbReference>
<evidence type="ECO:0000313" key="2">
    <source>
        <dbReference type="Proteomes" id="UP000266673"/>
    </source>
</evidence>
<dbReference type="EMBL" id="QKWP01000055">
    <property type="protein sequence ID" value="RIB28799.1"/>
    <property type="molecule type" value="Genomic_DNA"/>
</dbReference>
<name>A0A397W645_9GLOM</name>
<keyword evidence="2" id="KW-1185">Reference proteome</keyword>
<dbReference type="OrthoDB" id="2442036at2759"/>